<evidence type="ECO:0000256" key="6">
    <source>
        <dbReference type="ARBA" id="ARBA00022734"/>
    </source>
</evidence>
<dbReference type="EC" id="2.4.1.-" evidence="11"/>
<reference evidence="13" key="1">
    <citation type="journal article" date="2008" name="Nature">
        <title>The amphioxus genome and the evolution of the chordate karyotype.</title>
        <authorList>
            <consortium name="US DOE Joint Genome Institute (JGI-PGF)"/>
            <person name="Putnam N.H."/>
            <person name="Butts T."/>
            <person name="Ferrier D.E.K."/>
            <person name="Furlong R.F."/>
            <person name="Hellsten U."/>
            <person name="Kawashima T."/>
            <person name="Robinson-Rechavi M."/>
            <person name="Shoguchi E."/>
            <person name="Terry A."/>
            <person name="Yu J.-K."/>
            <person name="Benito-Gutierrez E.L."/>
            <person name="Dubchak I."/>
            <person name="Garcia-Fernandez J."/>
            <person name="Gibson-Brown J.J."/>
            <person name="Grigoriev I.V."/>
            <person name="Horton A.C."/>
            <person name="de Jong P.J."/>
            <person name="Jurka J."/>
            <person name="Kapitonov V.V."/>
            <person name="Kohara Y."/>
            <person name="Kuroki Y."/>
            <person name="Lindquist E."/>
            <person name="Lucas S."/>
            <person name="Osoegawa K."/>
            <person name="Pennacchio L.A."/>
            <person name="Salamov A.A."/>
            <person name="Satou Y."/>
            <person name="Sauka-Spengler T."/>
            <person name="Schmutz J."/>
            <person name="Shin-I T."/>
            <person name="Toyoda A."/>
            <person name="Bronner-Fraser M."/>
            <person name="Fujiyama A."/>
            <person name="Holland L.Z."/>
            <person name="Holland P.W.H."/>
            <person name="Satoh N."/>
            <person name="Rokhsar D.S."/>
        </authorList>
    </citation>
    <scope>NUCLEOTIDE SEQUENCE [LARGE SCALE GENOMIC DNA]</scope>
    <source>
        <strain evidence="13">S238N-H82</strain>
        <tissue evidence="13">Testes</tissue>
    </source>
</reference>
<dbReference type="GO" id="GO:0016757">
    <property type="term" value="F:glycosyltransferase activity"/>
    <property type="evidence" value="ECO:0007669"/>
    <property type="project" value="UniProtKB-KW"/>
</dbReference>
<dbReference type="Gene3D" id="2.80.10.50">
    <property type="match status" value="1"/>
</dbReference>
<feature type="domain" description="Ricin B lectin" evidence="12">
    <location>
        <begin position="810"/>
        <end position="935"/>
    </location>
</feature>
<organism>
    <name type="scientific">Branchiostoma floridae</name>
    <name type="common">Florida lancelet</name>
    <name type="synonym">Amphioxus</name>
    <dbReference type="NCBI Taxonomy" id="7739"/>
    <lineage>
        <taxon>Eukaryota</taxon>
        <taxon>Metazoa</taxon>
        <taxon>Chordata</taxon>
        <taxon>Cephalochordata</taxon>
        <taxon>Leptocardii</taxon>
        <taxon>Amphioxiformes</taxon>
        <taxon>Branchiostomatidae</taxon>
        <taxon>Branchiostoma</taxon>
    </lineage>
</organism>
<dbReference type="PANTHER" id="PTHR11675:SF130">
    <property type="entry name" value="POLYPEPTIDE N-ACETYLGALACTOSAMINYLTRANSFERASE 5"/>
    <property type="match status" value="1"/>
</dbReference>
<dbReference type="GO" id="GO:0016705">
    <property type="term" value="F:oxidoreductase activity, acting on paired donors, with incorporation or reduction of molecular oxygen"/>
    <property type="evidence" value="ECO:0007669"/>
    <property type="project" value="InterPro"/>
</dbReference>
<dbReference type="SUPFAM" id="SSF48264">
    <property type="entry name" value="Cytochrome P450"/>
    <property type="match status" value="1"/>
</dbReference>
<accession>C3Z8F8</accession>
<dbReference type="GO" id="GO:0005506">
    <property type="term" value="F:iron ion binding"/>
    <property type="evidence" value="ECO:0007669"/>
    <property type="project" value="InterPro"/>
</dbReference>
<keyword evidence="10" id="KW-0349">Heme</keyword>
<comment type="subcellular location">
    <subcellularLocation>
        <location evidence="1 11">Golgi apparatus membrane</location>
        <topology evidence="1 11">Single-pass type II membrane protein</topology>
    </subcellularLocation>
</comment>
<keyword evidence="9 11" id="KW-1015">Disulfide bond</keyword>
<protein>
    <recommendedName>
        <fullName evidence="4 11">Polypeptide N-acetylgalactosaminyltransferase</fullName>
        <ecNumber evidence="11">2.4.1.-</ecNumber>
    </recommendedName>
    <alternativeName>
        <fullName evidence="11">Protein-UDP acetylgalactosaminyltransferase</fullName>
    </alternativeName>
</protein>
<evidence type="ECO:0000313" key="13">
    <source>
        <dbReference type="EMBL" id="EEN51063.1"/>
    </source>
</evidence>
<name>C3Z8F8_BRAFL</name>
<evidence type="ECO:0000256" key="2">
    <source>
        <dbReference type="ARBA" id="ARBA00004922"/>
    </source>
</evidence>
<keyword evidence="11" id="KW-0808">Transferase</keyword>
<evidence type="ECO:0000256" key="8">
    <source>
        <dbReference type="ARBA" id="ARBA00023034"/>
    </source>
</evidence>
<dbReference type="InterPro" id="IPR035992">
    <property type="entry name" value="Ricin_B-like_lectins"/>
</dbReference>
<dbReference type="GO" id="GO:0020037">
    <property type="term" value="F:heme binding"/>
    <property type="evidence" value="ECO:0007669"/>
    <property type="project" value="InterPro"/>
</dbReference>
<evidence type="ECO:0000256" key="11">
    <source>
        <dbReference type="RuleBase" id="RU361242"/>
    </source>
</evidence>
<dbReference type="SUPFAM" id="SSF53448">
    <property type="entry name" value="Nucleotide-diphospho-sugar transferases"/>
    <property type="match status" value="1"/>
</dbReference>
<keyword evidence="8 11" id="KW-0333">Golgi apparatus</keyword>
<gene>
    <name evidence="13" type="ORF">BRAFLDRAFT_125761</name>
</gene>
<comment type="similarity">
    <text evidence="11">Belongs to the glycosyltransferase 2 family. GalNAc-T subfamily.</text>
</comment>
<sequence>MGGVWSNTYGFIKGVTDGVHMMKPEGEHPSVVRTNPGLPVVALMNQDTIHYAINPETYKKEPYSFGPVGVSKDVLRGHCPSMFSNDEDHRRKKALLVDAYKQGEKSLPSILFNQIKAHFGEWSRLKDVPDFEERVFHIMSETLTEALFGRKIDGQLCFTWLNGLITEAKTWIPMPSLAWKRRQAIKAIPELLKAIETAPKYRELVQLCHTHGVEVEEGIFTILYGTLFNGCAAQTAAIVSSVARLHTLSDAEKNEIIQTTLQVLEKHGGVSEESLGEMKTLESFILEVLRLHPPVFNYWVLARKDLVISPEKENIKVRKGERMLGCCFFAQRDGSVFPDPDRFRWNRFLDEQGGQKKHLFFPRGSFTEAADLNSHQCPGQDIGFFMMKTTLSVFLCYCSWELKDAPVWSDKPIRVGNPDDPVRLVRFNFRSEQAGRALTQGNRLVLIRAQVCLAVWTLTHLSVSRLVLKLDATTMPRNQRAPGSGGLPVSERRTRGHEKEIEAGWERSKFNEFVSDLVSLERSLPDTRPVRCHKAQVLDNLPTTSVIICFCEEAVSTLLRSVHSVINRSPPHLLKEIILVDDASTAAYLKEDLDTYMSKFPQVKIVHLPEREGLIRARLRGAEIATGDVLTFLDSHIECNVGWLEPLLDRIGRNRTTVPCPSIDRINDNTFGYEAANENMRGGFNWGMKFDWVSLPPGEDDRRYQDIWSQNEIIKSPTMAGGLFSIDRRFFWELGGYDPGFQIWGAENLEISFKDIFYALNPHVENEIANAGDVSDRKRMREQLGCKSFQWYIDHVYPEITIPDLRAKARGEVKNRAMSLCLDAVYGEKVGAYFCHGEGGQQSFTLRMDDKIMLRWFFSVCLAAGLPIRNHKGAFLLTKKPCTAPEVIAWNHTKGGPLVDQKTGKCLGVVNLSPEEHLVALRPCNQQRVQDWTFQNYLVDM</sequence>
<dbReference type="GO" id="GO:0000139">
    <property type="term" value="C:Golgi membrane"/>
    <property type="evidence" value="ECO:0007669"/>
    <property type="project" value="UniProtKB-SubCell"/>
</dbReference>
<comment type="cofactor">
    <cofactor evidence="11">
        <name>Mn(2+)</name>
        <dbReference type="ChEBI" id="CHEBI:29035"/>
    </cofactor>
</comment>
<keyword evidence="6 11" id="KW-0430">Lectin</keyword>
<dbReference type="GO" id="GO:0030246">
    <property type="term" value="F:carbohydrate binding"/>
    <property type="evidence" value="ECO:0007669"/>
    <property type="project" value="UniProtKB-KW"/>
</dbReference>
<dbReference type="InterPro" id="IPR036396">
    <property type="entry name" value="Cyt_P450_sf"/>
</dbReference>
<keyword evidence="7 10" id="KW-0408">Iron</keyword>
<dbReference type="InterPro" id="IPR001173">
    <property type="entry name" value="Glyco_trans_2-like"/>
</dbReference>
<keyword evidence="5 10" id="KW-0479">Metal-binding</keyword>
<evidence type="ECO:0000256" key="9">
    <source>
        <dbReference type="ARBA" id="ARBA00023157"/>
    </source>
</evidence>
<dbReference type="Pfam" id="PF00652">
    <property type="entry name" value="Ricin_B_lectin"/>
    <property type="match status" value="1"/>
</dbReference>
<dbReference type="Pfam" id="PF00067">
    <property type="entry name" value="p450"/>
    <property type="match status" value="1"/>
</dbReference>
<dbReference type="GO" id="GO:0004497">
    <property type="term" value="F:monooxygenase activity"/>
    <property type="evidence" value="ECO:0007669"/>
    <property type="project" value="InterPro"/>
</dbReference>
<dbReference type="InterPro" id="IPR000772">
    <property type="entry name" value="Ricin_B_lectin"/>
</dbReference>
<dbReference type="InterPro" id="IPR001128">
    <property type="entry name" value="Cyt_P450"/>
</dbReference>
<evidence type="ECO:0000259" key="12">
    <source>
        <dbReference type="SMART" id="SM00458"/>
    </source>
</evidence>
<dbReference type="eggNOG" id="KOG3736">
    <property type="taxonomic scope" value="Eukaryota"/>
</dbReference>
<dbReference type="AlphaFoldDB" id="C3Z8F8"/>
<evidence type="ECO:0000256" key="7">
    <source>
        <dbReference type="ARBA" id="ARBA00023004"/>
    </source>
</evidence>
<dbReference type="Pfam" id="PF00535">
    <property type="entry name" value="Glycos_transf_2"/>
    <property type="match status" value="1"/>
</dbReference>
<dbReference type="PRINTS" id="PR00465">
    <property type="entry name" value="EP450IV"/>
</dbReference>
<feature type="binding site" description="axial binding residue" evidence="10">
    <location>
        <position position="377"/>
    </location>
    <ligand>
        <name>heme</name>
        <dbReference type="ChEBI" id="CHEBI:30413"/>
    </ligand>
    <ligandPart>
        <name>Fe</name>
        <dbReference type="ChEBI" id="CHEBI:18248"/>
    </ligandPart>
</feature>
<dbReference type="EMBL" id="GG666594">
    <property type="protein sequence ID" value="EEN51063.1"/>
    <property type="molecule type" value="Genomic_DNA"/>
</dbReference>
<dbReference type="InterPro" id="IPR029044">
    <property type="entry name" value="Nucleotide-diphossugar_trans"/>
</dbReference>
<dbReference type="PANTHER" id="PTHR11675">
    <property type="entry name" value="N-ACETYLGALACTOSAMINYLTRANSFERASE"/>
    <property type="match status" value="1"/>
</dbReference>
<dbReference type="SMART" id="SM00458">
    <property type="entry name" value="RICIN"/>
    <property type="match status" value="1"/>
</dbReference>
<dbReference type="UniPathway" id="UPA00378"/>
<comment type="similarity">
    <text evidence="3">Belongs to the cytochrome P450 family.</text>
</comment>
<dbReference type="InParanoid" id="C3Z8F8"/>
<evidence type="ECO:0000256" key="1">
    <source>
        <dbReference type="ARBA" id="ARBA00004323"/>
    </source>
</evidence>
<evidence type="ECO:0000256" key="5">
    <source>
        <dbReference type="ARBA" id="ARBA00022723"/>
    </source>
</evidence>
<evidence type="ECO:0000256" key="3">
    <source>
        <dbReference type="ARBA" id="ARBA00010617"/>
    </source>
</evidence>
<comment type="cofactor">
    <cofactor evidence="10">
        <name>heme</name>
        <dbReference type="ChEBI" id="CHEBI:30413"/>
    </cofactor>
</comment>
<evidence type="ECO:0000256" key="10">
    <source>
        <dbReference type="PIRSR" id="PIRSR602403-1"/>
    </source>
</evidence>
<evidence type="ECO:0000256" key="4">
    <source>
        <dbReference type="ARBA" id="ARBA00012644"/>
    </source>
</evidence>
<dbReference type="Gene3D" id="1.10.630.10">
    <property type="entry name" value="Cytochrome P450"/>
    <property type="match status" value="1"/>
</dbReference>
<comment type="pathway">
    <text evidence="2 11">Protein modification; protein glycosylation.</text>
</comment>
<dbReference type="InterPro" id="IPR002403">
    <property type="entry name" value="Cyt_P450_E_grp-IV"/>
</dbReference>
<proteinExistence type="inferred from homology"/>
<dbReference type="PROSITE" id="PS50231">
    <property type="entry name" value="RICIN_B_LECTIN"/>
    <property type="match status" value="1"/>
</dbReference>
<dbReference type="SUPFAM" id="SSF50370">
    <property type="entry name" value="Ricin B-like lectins"/>
    <property type="match status" value="1"/>
</dbReference>
<dbReference type="Gene3D" id="3.90.550.10">
    <property type="entry name" value="Spore Coat Polysaccharide Biosynthesis Protein SpsA, Chain A"/>
    <property type="match status" value="2"/>
</dbReference>
<keyword evidence="11" id="KW-0464">Manganese</keyword>
<keyword evidence="11" id="KW-0328">Glycosyltransferase</keyword>